<evidence type="ECO:0000313" key="2">
    <source>
        <dbReference type="EMBL" id="VDC61503.1"/>
    </source>
</evidence>
<reference evidence="2" key="1">
    <citation type="submission" date="2018-11" db="EMBL/GenBank/DDBJ databases">
        <authorList>
            <consortium name="Genoscope - CEA"/>
            <person name="William W."/>
        </authorList>
    </citation>
    <scope>NUCLEOTIDE SEQUENCE</scope>
</reference>
<name>A0A3P5YJG6_BRACM</name>
<evidence type="ECO:0000313" key="1">
    <source>
        <dbReference type="EMBL" id="CAG7864248.1"/>
    </source>
</evidence>
<dbReference type="EMBL" id="LS974625">
    <property type="protein sequence ID" value="CAG7864248.1"/>
    <property type="molecule type" value="Genomic_DNA"/>
</dbReference>
<organism evidence="2">
    <name type="scientific">Brassica campestris</name>
    <name type="common">Field mustard</name>
    <dbReference type="NCBI Taxonomy" id="3711"/>
    <lineage>
        <taxon>Eukaryota</taxon>
        <taxon>Viridiplantae</taxon>
        <taxon>Streptophyta</taxon>
        <taxon>Embryophyta</taxon>
        <taxon>Tracheophyta</taxon>
        <taxon>Spermatophyta</taxon>
        <taxon>Magnoliopsida</taxon>
        <taxon>eudicotyledons</taxon>
        <taxon>Gunneridae</taxon>
        <taxon>Pentapetalae</taxon>
        <taxon>rosids</taxon>
        <taxon>malvids</taxon>
        <taxon>Brassicales</taxon>
        <taxon>Brassicaceae</taxon>
        <taxon>Brassiceae</taxon>
        <taxon>Brassica</taxon>
    </lineage>
</organism>
<gene>
    <name evidence="2" type="ORF">BRAA09T39114Z</name>
    <name evidence="1" type="ORF">BRAPAZ1V2_A09P47150.2</name>
</gene>
<dbReference type="Gramene" id="A09p47150.2_BraZ1">
    <property type="protein sequence ID" value="A09p47150.2_BraZ1.CDS"/>
    <property type="gene ID" value="A09g47150.2_BraZ1"/>
</dbReference>
<dbReference type="EMBL" id="LR031568">
    <property type="protein sequence ID" value="VDC61503.1"/>
    <property type="molecule type" value="Genomic_DNA"/>
</dbReference>
<sequence length="62" mass="7135">MFLPRNVDLAQLEELAWLSSPPLNLEVRHLSKEYHNESTIICKTLNLAILHILLKKTVLEAN</sequence>
<proteinExistence type="predicted"/>
<protein>
    <submittedName>
        <fullName evidence="1">Uncharacterized protein</fullName>
    </submittedName>
</protein>
<dbReference type="AlphaFoldDB" id="A0A3P5YJG6"/>
<accession>A0A3P5YJG6</accession>
<dbReference type="Proteomes" id="UP000694005">
    <property type="component" value="Chromosome A09"/>
</dbReference>